<accession>A0AAD7DM25</accession>
<dbReference type="Gene3D" id="3.30.160.20">
    <property type="match status" value="1"/>
</dbReference>
<sequence>MQVEMSIIKRLLQNWRDRQTQHTRCLYCRRANDNQTVNEWFSCENLTCGRRYQLNVHDQETEYDHQEPEQIMSPQIMAEGSGASPDSFRLIQIHAVQLKMGSHVTRFNNYTQSRRVSHLVRWPACSTGSSDRTQWTVQCEVSGVVQGTGVAGSKTAAREEAARQALIACGFTEQ</sequence>
<dbReference type="InterPro" id="IPR014720">
    <property type="entry name" value="dsRBD_dom"/>
</dbReference>
<dbReference type="Proteomes" id="UP001221757">
    <property type="component" value="Unassembled WGS sequence"/>
</dbReference>
<dbReference type="Pfam" id="PF00035">
    <property type="entry name" value="dsrm"/>
    <property type="match status" value="1"/>
</dbReference>
<name>A0AAD7DM25_MYCRO</name>
<dbReference type="PROSITE" id="PS50137">
    <property type="entry name" value="DS_RBD"/>
    <property type="match status" value="1"/>
</dbReference>
<keyword evidence="4" id="KW-1185">Reference proteome</keyword>
<dbReference type="GO" id="GO:0003723">
    <property type="term" value="F:RNA binding"/>
    <property type="evidence" value="ECO:0007669"/>
    <property type="project" value="UniProtKB-UniRule"/>
</dbReference>
<proteinExistence type="predicted"/>
<evidence type="ECO:0000313" key="3">
    <source>
        <dbReference type="EMBL" id="KAJ7693413.1"/>
    </source>
</evidence>
<evidence type="ECO:0000259" key="2">
    <source>
        <dbReference type="PROSITE" id="PS50137"/>
    </source>
</evidence>
<reference evidence="3" key="1">
    <citation type="submission" date="2023-03" db="EMBL/GenBank/DDBJ databases">
        <title>Massive genome expansion in bonnet fungi (Mycena s.s.) driven by repeated elements and novel gene families across ecological guilds.</title>
        <authorList>
            <consortium name="Lawrence Berkeley National Laboratory"/>
            <person name="Harder C.B."/>
            <person name="Miyauchi S."/>
            <person name="Viragh M."/>
            <person name="Kuo A."/>
            <person name="Thoen E."/>
            <person name="Andreopoulos B."/>
            <person name="Lu D."/>
            <person name="Skrede I."/>
            <person name="Drula E."/>
            <person name="Henrissat B."/>
            <person name="Morin E."/>
            <person name="Kohler A."/>
            <person name="Barry K."/>
            <person name="LaButti K."/>
            <person name="Morin E."/>
            <person name="Salamov A."/>
            <person name="Lipzen A."/>
            <person name="Mereny Z."/>
            <person name="Hegedus B."/>
            <person name="Baldrian P."/>
            <person name="Stursova M."/>
            <person name="Weitz H."/>
            <person name="Taylor A."/>
            <person name="Grigoriev I.V."/>
            <person name="Nagy L.G."/>
            <person name="Martin F."/>
            <person name="Kauserud H."/>
        </authorList>
    </citation>
    <scope>NUCLEOTIDE SEQUENCE</scope>
    <source>
        <strain evidence="3">CBHHK067</strain>
    </source>
</reference>
<dbReference type="AlphaFoldDB" id="A0AAD7DM25"/>
<organism evidence="3 4">
    <name type="scientific">Mycena rosella</name>
    <name type="common">Pink bonnet</name>
    <name type="synonym">Agaricus rosellus</name>
    <dbReference type="NCBI Taxonomy" id="1033263"/>
    <lineage>
        <taxon>Eukaryota</taxon>
        <taxon>Fungi</taxon>
        <taxon>Dikarya</taxon>
        <taxon>Basidiomycota</taxon>
        <taxon>Agaricomycotina</taxon>
        <taxon>Agaricomycetes</taxon>
        <taxon>Agaricomycetidae</taxon>
        <taxon>Agaricales</taxon>
        <taxon>Marasmiineae</taxon>
        <taxon>Mycenaceae</taxon>
        <taxon>Mycena</taxon>
    </lineage>
</organism>
<gene>
    <name evidence="3" type="ORF">B0H17DRAFT_1060072</name>
</gene>
<dbReference type="EMBL" id="JARKIE010000046">
    <property type="protein sequence ID" value="KAJ7693413.1"/>
    <property type="molecule type" value="Genomic_DNA"/>
</dbReference>
<keyword evidence="1" id="KW-0694">RNA-binding</keyword>
<dbReference type="SUPFAM" id="SSF54768">
    <property type="entry name" value="dsRNA-binding domain-like"/>
    <property type="match status" value="1"/>
</dbReference>
<evidence type="ECO:0000313" key="4">
    <source>
        <dbReference type="Proteomes" id="UP001221757"/>
    </source>
</evidence>
<protein>
    <recommendedName>
        <fullName evidence="2">DRBM domain-containing protein</fullName>
    </recommendedName>
</protein>
<evidence type="ECO:0000256" key="1">
    <source>
        <dbReference type="PROSITE-ProRule" id="PRU00266"/>
    </source>
</evidence>
<feature type="domain" description="DRBM" evidence="2">
    <location>
        <begin position="102"/>
        <end position="166"/>
    </location>
</feature>
<comment type="caution">
    <text evidence="3">The sequence shown here is derived from an EMBL/GenBank/DDBJ whole genome shotgun (WGS) entry which is preliminary data.</text>
</comment>